<organism evidence="1">
    <name type="scientific">Lentimicrobium saccharophilum</name>
    <dbReference type="NCBI Taxonomy" id="1678841"/>
    <lineage>
        <taxon>Bacteria</taxon>
        <taxon>Pseudomonadati</taxon>
        <taxon>Bacteroidota</taxon>
        <taxon>Bacteroidia</taxon>
        <taxon>Bacteroidales</taxon>
        <taxon>Lentimicrobiaceae</taxon>
        <taxon>Lentimicrobium</taxon>
    </lineage>
</organism>
<sequence>MRAGTIISGTEPMKKILLISGMIALILLGGCNKDKDDQPAGPDNKVMIEEIFKAGMAWDDAARALKSTYPVNIDVETYQYGIEGGYIHVLGSVTGNMTIDDNTGQVTGGVLLLGVTESVVNYTFESGGEIYTMNGAPYLSLAGTFTLMPGNTYATASTMSIGGGVRVTGPNGYDQTVNLQLSILIYADGSGGRVSGTINGEGVDYTIGG</sequence>
<dbReference type="STRING" id="1678841.TBC1_1215"/>
<protein>
    <submittedName>
        <fullName evidence="1">Uncharacterized protein</fullName>
    </submittedName>
</protein>
<evidence type="ECO:0000313" key="2">
    <source>
        <dbReference type="Proteomes" id="UP000053091"/>
    </source>
</evidence>
<keyword evidence="2" id="KW-1185">Reference proteome</keyword>
<dbReference type="PROSITE" id="PS51257">
    <property type="entry name" value="PROKAR_LIPOPROTEIN"/>
    <property type="match status" value="1"/>
</dbReference>
<reference evidence="1" key="1">
    <citation type="journal article" date="2015" name="Genome Announc.">
        <title>Draft Genome Sequence of Bacteroidales Strain TBC1, a Novel Isolate from a Methanogenic Wastewater Treatment System.</title>
        <authorList>
            <person name="Tourlousse D.M."/>
            <person name="Matsuura N."/>
            <person name="Sun L."/>
            <person name="Toyonaga M."/>
            <person name="Kuroda K."/>
            <person name="Ohashi A."/>
            <person name="Cruz R."/>
            <person name="Yamaguchi T."/>
            <person name="Sekiguchi Y."/>
        </authorList>
    </citation>
    <scope>NUCLEOTIDE SEQUENCE [LARGE SCALE GENOMIC DNA]</scope>
    <source>
        <strain evidence="1">TBC1</strain>
    </source>
</reference>
<gene>
    <name evidence="1" type="ORF">TBC1_1215</name>
</gene>
<evidence type="ECO:0000313" key="1">
    <source>
        <dbReference type="EMBL" id="GAP44215.1"/>
    </source>
</evidence>
<dbReference type="EMBL" id="DF968183">
    <property type="protein sequence ID" value="GAP44215.1"/>
    <property type="molecule type" value="Genomic_DNA"/>
</dbReference>
<dbReference type="AlphaFoldDB" id="A0A0S7C0B6"/>
<dbReference type="Proteomes" id="UP000053091">
    <property type="component" value="Unassembled WGS sequence"/>
</dbReference>
<proteinExistence type="predicted"/>
<accession>A0A0S7C0B6</accession>
<name>A0A0S7C0B6_9BACT</name>